<sequence>MAIVTGGARGIGFAIARKLSDDGAAVVIIDRDADALGSARMRIGADRPLLTAMADVSSAADMERVAAEALAAFGSIDVLCPNAAIFDSAPLDTMEEALWDRLMSVNLKGVFLAVKACLPAMKRQRYGRIVASSSITGNRTAIAGMAHYASTKAGINGFVRAAALELASFGISVNAVEPGHVMTEGAGPMYDAEFKAAVEAYIPLGRFASPADIAEAVTFLASERAGYITGQTLTVDGGLTLREYPAGYPKSTA</sequence>
<dbReference type="EMBL" id="BMHH01000008">
    <property type="protein sequence ID" value="GGA94204.1"/>
    <property type="molecule type" value="Genomic_DNA"/>
</dbReference>
<feature type="domain" description="Ketoreductase" evidence="2">
    <location>
        <begin position="2"/>
        <end position="179"/>
    </location>
</feature>
<dbReference type="PANTHER" id="PTHR42879:SF2">
    <property type="entry name" value="3-OXOACYL-[ACYL-CARRIER-PROTEIN] REDUCTASE FABG"/>
    <property type="match status" value="1"/>
</dbReference>
<reference evidence="3" key="2">
    <citation type="submission" date="2020-09" db="EMBL/GenBank/DDBJ databases">
        <authorList>
            <person name="Sun Q."/>
            <person name="Zhou Y."/>
        </authorList>
    </citation>
    <scope>NUCLEOTIDE SEQUENCE</scope>
    <source>
        <strain evidence="3">CGMCC 1.15082</strain>
    </source>
</reference>
<dbReference type="Pfam" id="PF13561">
    <property type="entry name" value="adh_short_C2"/>
    <property type="match status" value="1"/>
</dbReference>
<dbReference type="SUPFAM" id="SSF51735">
    <property type="entry name" value="NAD(P)-binding Rossmann-fold domains"/>
    <property type="match status" value="1"/>
</dbReference>
<protein>
    <submittedName>
        <fullName evidence="3">3-oxoacyl-(ACP) reductase</fullName>
    </submittedName>
</protein>
<evidence type="ECO:0000256" key="1">
    <source>
        <dbReference type="ARBA" id="ARBA00006484"/>
    </source>
</evidence>
<dbReference type="PROSITE" id="PS00061">
    <property type="entry name" value="ADH_SHORT"/>
    <property type="match status" value="1"/>
</dbReference>
<organism evidence="3 4">
    <name type="scientific">Brucella endophytica</name>
    <dbReference type="NCBI Taxonomy" id="1963359"/>
    <lineage>
        <taxon>Bacteria</taxon>
        <taxon>Pseudomonadati</taxon>
        <taxon>Pseudomonadota</taxon>
        <taxon>Alphaproteobacteria</taxon>
        <taxon>Hyphomicrobiales</taxon>
        <taxon>Brucellaceae</taxon>
        <taxon>Brucella/Ochrobactrum group</taxon>
        <taxon>Brucella</taxon>
    </lineage>
</organism>
<dbReference type="FunFam" id="3.40.50.720:FF:000084">
    <property type="entry name" value="Short-chain dehydrogenase reductase"/>
    <property type="match status" value="1"/>
</dbReference>
<dbReference type="GO" id="GO:0032787">
    <property type="term" value="P:monocarboxylic acid metabolic process"/>
    <property type="evidence" value="ECO:0007669"/>
    <property type="project" value="UniProtKB-ARBA"/>
</dbReference>
<gene>
    <name evidence="3" type="primary">fabG</name>
    <name evidence="3" type="ORF">GCM10011491_23040</name>
</gene>
<dbReference type="AlphaFoldDB" id="A0A916SFT4"/>
<evidence type="ECO:0000259" key="2">
    <source>
        <dbReference type="SMART" id="SM00822"/>
    </source>
</evidence>
<dbReference type="InterPro" id="IPR050259">
    <property type="entry name" value="SDR"/>
</dbReference>
<dbReference type="Proteomes" id="UP000646478">
    <property type="component" value="Unassembled WGS sequence"/>
</dbReference>
<dbReference type="Gene3D" id="3.40.50.720">
    <property type="entry name" value="NAD(P)-binding Rossmann-like Domain"/>
    <property type="match status" value="1"/>
</dbReference>
<dbReference type="InterPro" id="IPR020904">
    <property type="entry name" value="Sc_DH/Rdtase_CS"/>
</dbReference>
<dbReference type="PRINTS" id="PR00081">
    <property type="entry name" value="GDHRDH"/>
</dbReference>
<comment type="similarity">
    <text evidence="1">Belongs to the short-chain dehydrogenases/reductases (SDR) family.</text>
</comment>
<reference evidence="3" key="1">
    <citation type="journal article" date="2014" name="Int. J. Syst. Evol. Microbiol.">
        <title>Complete genome sequence of Corynebacterium casei LMG S-19264T (=DSM 44701T), isolated from a smear-ripened cheese.</title>
        <authorList>
            <consortium name="US DOE Joint Genome Institute (JGI-PGF)"/>
            <person name="Walter F."/>
            <person name="Albersmeier A."/>
            <person name="Kalinowski J."/>
            <person name="Ruckert C."/>
        </authorList>
    </citation>
    <scope>NUCLEOTIDE SEQUENCE</scope>
    <source>
        <strain evidence="3">CGMCC 1.15082</strain>
    </source>
</reference>
<dbReference type="PRINTS" id="PR00080">
    <property type="entry name" value="SDRFAMILY"/>
</dbReference>
<accession>A0A916SFT4</accession>
<dbReference type="SMART" id="SM00822">
    <property type="entry name" value="PKS_KR"/>
    <property type="match status" value="1"/>
</dbReference>
<dbReference type="InterPro" id="IPR057326">
    <property type="entry name" value="KR_dom"/>
</dbReference>
<evidence type="ECO:0000313" key="3">
    <source>
        <dbReference type="EMBL" id="GGA94204.1"/>
    </source>
</evidence>
<dbReference type="InterPro" id="IPR002347">
    <property type="entry name" value="SDR_fam"/>
</dbReference>
<evidence type="ECO:0000313" key="4">
    <source>
        <dbReference type="Proteomes" id="UP000646478"/>
    </source>
</evidence>
<proteinExistence type="inferred from homology"/>
<keyword evidence="4" id="KW-1185">Reference proteome</keyword>
<name>A0A916SFT4_9HYPH</name>
<dbReference type="PANTHER" id="PTHR42879">
    <property type="entry name" value="3-OXOACYL-(ACYL-CARRIER-PROTEIN) REDUCTASE"/>
    <property type="match status" value="1"/>
</dbReference>
<dbReference type="InterPro" id="IPR036291">
    <property type="entry name" value="NAD(P)-bd_dom_sf"/>
</dbReference>
<comment type="caution">
    <text evidence="3">The sequence shown here is derived from an EMBL/GenBank/DDBJ whole genome shotgun (WGS) entry which is preliminary data.</text>
</comment>